<reference evidence="3" key="3">
    <citation type="submission" date="2021-05" db="UniProtKB">
        <authorList>
            <consortium name="EnsemblPlants"/>
        </authorList>
    </citation>
    <scope>IDENTIFICATION</scope>
    <source>
        <strain evidence="3">cv. B73</strain>
    </source>
</reference>
<name>A0A804PL54_MAIZE</name>
<reference evidence="3" key="2">
    <citation type="submission" date="2019-07" db="EMBL/GenBank/DDBJ databases">
        <authorList>
            <person name="Seetharam A."/>
            <person name="Woodhouse M."/>
            <person name="Cannon E."/>
        </authorList>
    </citation>
    <scope>NUCLEOTIDE SEQUENCE [LARGE SCALE GENOMIC DNA]</scope>
    <source>
        <strain evidence="3">cv. B73</strain>
    </source>
</reference>
<dbReference type="Gramene" id="Zm00001eb249370_T001">
    <property type="protein sequence ID" value="Zm00001eb249370_P001"/>
    <property type="gene ID" value="Zm00001eb249370"/>
</dbReference>
<evidence type="ECO:0000313" key="3">
    <source>
        <dbReference type="EnsemblPlants" id="Zm00001eb249370_P001"/>
    </source>
</evidence>
<feature type="domain" description="No apical meristem-associated C-terminal" evidence="2">
    <location>
        <begin position="110"/>
        <end position="249"/>
    </location>
</feature>
<evidence type="ECO:0000313" key="4">
    <source>
        <dbReference type="Proteomes" id="UP000007305"/>
    </source>
</evidence>
<evidence type="ECO:0000256" key="1">
    <source>
        <dbReference type="SAM" id="MobiDB-lite"/>
    </source>
</evidence>
<accession>A0A804PL54</accession>
<feature type="region of interest" description="Disordered" evidence="1">
    <location>
        <begin position="31"/>
        <end position="52"/>
    </location>
</feature>
<evidence type="ECO:0000259" key="2">
    <source>
        <dbReference type="Pfam" id="PF14303"/>
    </source>
</evidence>
<sequence>MKTPPLPSRRISSQPTTILLLRALGTCDGGVDRGDSMTQGEARRDGGEEHSDTRLGFVEMDGRKSTMAGGSNTSQFPNIDTWNFDGCYYNITEGELKDAMKMFEGLQNHPFLFTHCWILLRNERKWRERSTATRPGRVVNEDQPTNMFPSSEPEVSISPEGRDSCKRKRANKNTTSADSTACVEVLKRMTKNRELVEVKCDGQYKELLARRDHELDLKEQEMEFKIMAVNIDEVAEEKRAYYRNMQRRIIEKSNKDNNSST</sequence>
<dbReference type="AlphaFoldDB" id="A0A804PL54"/>
<dbReference type="Proteomes" id="UP000007305">
    <property type="component" value="Chromosome 5"/>
</dbReference>
<feature type="region of interest" description="Disordered" evidence="1">
    <location>
        <begin position="129"/>
        <end position="173"/>
    </location>
</feature>
<dbReference type="InterPro" id="IPR029466">
    <property type="entry name" value="NAM-associated_C"/>
</dbReference>
<reference evidence="4" key="1">
    <citation type="journal article" date="2009" name="Science">
        <title>The B73 maize genome: complexity, diversity, and dynamics.</title>
        <authorList>
            <person name="Schnable P.S."/>
            <person name="Ware D."/>
            <person name="Fulton R.S."/>
            <person name="Stein J.C."/>
            <person name="Wei F."/>
            <person name="Pasternak S."/>
            <person name="Liang C."/>
            <person name="Zhang J."/>
            <person name="Fulton L."/>
            <person name="Graves T.A."/>
            <person name="Minx P."/>
            <person name="Reily A.D."/>
            <person name="Courtney L."/>
            <person name="Kruchowski S.S."/>
            <person name="Tomlinson C."/>
            <person name="Strong C."/>
            <person name="Delehaunty K."/>
            <person name="Fronick C."/>
            <person name="Courtney B."/>
            <person name="Rock S.M."/>
            <person name="Belter E."/>
            <person name="Du F."/>
            <person name="Kim K."/>
            <person name="Abbott R.M."/>
            <person name="Cotton M."/>
            <person name="Levy A."/>
            <person name="Marchetto P."/>
            <person name="Ochoa K."/>
            <person name="Jackson S.M."/>
            <person name="Gillam B."/>
            <person name="Chen W."/>
            <person name="Yan L."/>
            <person name="Higginbotham J."/>
            <person name="Cardenas M."/>
            <person name="Waligorski J."/>
            <person name="Applebaum E."/>
            <person name="Phelps L."/>
            <person name="Falcone J."/>
            <person name="Kanchi K."/>
            <person name="Thane T."/>
            <person name="Scimone A."/>
            <person name="Thane N."/>
            <person name="Henke J."/>
            <person name="Wang T."/>
            <person name="Ruppert J."/>
            <person name="Shah N."/>
            <person name="Rotter K."/>
            <person name="Hodges J."/>
            <person name="Ingenthron E."/>
            <person name="Cordes M."/>
            <person name="Kohlberg S."/>
            <person name="Sgro J."/>
            <person name="Delgado B."/>
            <person name="Mead K."/>
            <person name="Chinwalla A."/>
            <person name="Leonard S."/>
            <person name="Crouse K."/>
            <person name="Collura K."/>
            <person name="Kudrna D."/>
            <person name="Currie J."/>
            <person name="He R."/>
            <person name="Angelova A."/>
            <person name="Rajasekar S."/>
            <person name="Mueller T."/>
            <person name="Lomeli R."/>
            <person name="Scara G."/>
            <person name="Ko A."/>
            <person name="Delaney K."/>
            <person name="Wissotski M."/>
            <person name="Lopez G."/>
            <person name="Campos D."/>
            <person name="Braidotti M."/>
            <person name="Ashley E."/>
            <person name="Golser W."/>
            <person name="Kim H."/>
            <person name="Lee S."/>
            <person name="Lin J."/>
            <person name="Dujmic Z."/>
            <person name="Kim W."/>
            <person name="Talag J."/>
            <person name="Zuccolo A."/>
            <person name="Fan C."/>
            <person name="Sebastian A."/>
            <person name="Kramer M."/>
            <person name="Spiegel L."/>
            <person name="Nascimento L."/>
            <person name="Zutavern T."/>
            <person name="Miller B."/>
            <person name="Ambroise C."/>
            <person name="Muller S."/>
            <person name="Spooner W."/>
            <person name="Narechania A."/>
            <person name="Ren L."/>
            <person name="Wei S."/>
            <person name="Kumari S."/>
            <person name="Faga B."/>
            <person name="Levy M.J."/>
            <person name="McMahan L."/>
            <person name="Van Buren P."/>
            <person name="Vaughn M.W."/>
            <person name="Ying K."/>
            <person name="Yeh C.-T."/>
            <person name="Emrich S.J."/>
            <person name="Jia Y."/>
            <person name="Kalyanaraman A."/>
            <person name="Hsia A.-P."/>
            <person name="Barbazuk W.B."/>
            <person name="Baucom R.S."/>
            <person name="Brutnell T.P."/>
            <person name="Carpita N.C."/>
            <person name="Chaparro C."/>
            <person name="Chia J.-M."/>
            <person name="Deragon J.-M."/>
            <person name="Estill J.C."/>
            <person name="Fu Y."/>
            <person name="Jeddeloh J.A."/>
            <person name="Han Y."/>
            <person name="Lee H."/>
            <person name="Li P."/>
            <person name="Lisch D.R."/>
            <person name="Liu S."/>
            <person name="Liu Z."/>
            <person name="Nagel D.H."/>
            <person name="McCann M.C."/>
            <person name="SanMiguel P."/>
            <person name="Myers A.M."/>
            <person name="Nettleton D."/>
            <person name="Nguyen J."/>
            <person name="Penning B.W."/>
            <person name="Ponnala L."/>
            <person name="Schneider K.L."/>
            <person name="Schwartz D.C."/>
            <person name="Sharma A."/>
            <person name="Soderlund C."/>
            <person name="Springer N.M."/>
            <person name="Sun Q."/>
            <person name="Wang H."/>
            <person name="Waterman M."/>
            <person name="Westerman R."/>
            <person name="Wolfgruber T.K."/>
            <person name="Yang L."/>
            <person name="Yu Y."/>
            <person name="Zhang L."/>
            <person name="Zhou S."/>
            <person name="Zhu Q."/>
            <person name="Bennetzen J.L."/>
            <person name="Dawe R.K."/>
            <person name="Jiang J."/>
            <person name="Jiang N."/>
            <person name="Presting G.G."/>
            <person name="Wessler S.R."/>
            <person name="Aluru S."/>
            <person name="Martienssen R.A."/>
            <person name="Clifton S.W."/>
            <person name="McCombie W.R."/>
            <person name="Wing R.A."/>
            <person name="Wilson R.K."/>
        </authorList>
    </citation>
    <scope>NUCLEOTIDE SEQUENCE [LARGE SCALE GENOMIC DNA]</scope>
    <source>
        <strain evidence="4">cv. B73</strain>
    </source>
</reference>
<protein>
    <recommendedName>
        <fullName evidence="2">No apical meristem-associated C-terminal domain-containing protein</fullName>
    </recommendedName>
</protein>
<feature type="compositionally biased region" description="Low complexity" evidence="1">
    <location>
        <begin position="149"/>
        <end position="159"/>
    </location>
</feature>
<proteinExistence type="predicted"/>
<keyword evidence="4" id="KW-1185">Reference proteome</keyword>
<organism evidence="3 4">
    <name type="scientific">Zea mays</name>
    <name type="common">Maize</name>
    <dbReference type="NCBI Taxonomy" id="4577"/>
    <lineage>
        <taxon>Eukaryota</taxon>
        <taxon>Viridiplantae</taxon>
        <taxon>Streptophyta</taxon>
        <taxon>Embryophyta</taxon>
        <taxon>Tracheophyta</taxon>
        <taxon>Spermatophyta</taxon>
        <taxon>Magnoliopsida</taxon>
        <taxon>Liliopsida</taxon>
        <taxon>Poales</taxon>
        <taxon>Poaceae</taxon>
        <taxon>PACMAD clade</taxon>
        <taxon>Panicoideae</taxon>
        <taxon>Andropogonodae</taxon>
        <taxon>Andropogoneae</taxon>
        <taxon>Tripsacinae</taxon>
        <taxon>Zea</taxon>
    </lineage>
</organism>
<dbReference type="InParanoid" id="A0A804PL54"/>
<dbReference type="EnsemblPlants" id="Zm00001eb249370_T001">
    <property type="protein sequence ID" value="Zm00001eb249370_P001"/>
    <property type="gene ID" value="Zm00001eb249370"/>
</dbReference>
<dbReference type="Pfam" id="PF14303">
    <property type="entry name" value="NAM-associated"/>
    <property type="match status" value="1"/>
</dbReference>